<dbReference type="OrthoDB" id="327939at2"/>
<dbReference type="RefSeq" id="WP_144256631.1">
    <property type="nucleotide sequence ID" value="NZ_VJZT01000009.1"/>
</dbReference>
<evidence type="ECO:0000256" key="1">
    <source>
        <dbReference type="SAM" id="Phobius"/>
    </source>
</evidence>
<proteinExistence type="predicted"/>
<feature type="transmembrane region" description="Helical" evidence="1">
    <location>
        <begin position="65"/>
        <end position="82"/>
    </location>
</feature>
<dbReference type="EMBL" id="VJZT01000009">
    <property type="protein sequence ID" value="TRX39289.1"/>
    <property type="molecule type" value="Genomic_DNA"/>
</dbReference>
<evidence type="ECO:0000313" key="2">
    <source>
        <dbReference type="EMBL" id="TRX39289.1"/>
    </source>
</evidence>
<keyword evidence="1" id="KW-0812">Transmembrane</keyword>
<gene>
    <name evidence="2" type="ORF">FNW21_10175</name>
</gene>
<sequence length="121" mass="14044">MNLPWHLYIMAFVYFTAGVNHFRAPKVYLKIIPSYFPNPKFINSASGFVEIILSLLLLYPQVTNRAAWGIIALLIAVFPVHLNMLFHSKASLNLPIWILIARVPLQLILIFWAYQYTFSNY</sequence>
<protein>
    <submittedName>
        <fullName evidence="2">DoxX family protein</fullName>
    </submittedName>
</protein>
<keyword evidence="3" id="KW-1185">Reference proteome</keyword>
<name>A0A553E2M0_9FLAO</name>
<keyword evidence="1" id="KW-0472">Membrane</keyword>
<dbReference type="Proteomes" id="UP000316371">
    <property type="component" value="Unassembled WGS sequence"/>
</dbReference>
<feature type="transmembrane region" description="Helical" evidence="1">
    <location>
        <begin position="41"/>
        <end position="59"/>
    </location>
</feature>
<accession>A0A553E2M0</accession>
<dbReference type="PANTHER" id="PTHR36974">
    <property type="entry name" value="MEMBRANE PROTEIN-RELATED"/>
    <property type="match status" value="1"/>
</dbReference>
<comment type="caution">
    <text evidence="2">The sequence shown here is derived from an EMBL/GenBank/DDBJ whole genome shotgun (WGS) entry which is preliminary data.</text>
</comment>
<keyword evidence="1" id="KW-1133">Transmembrane helix</keyword>
<dbReference type="PANTHER" id="PTHR36974:SF1">
    <property type="entry name" value="DOXX FAMILY MEMBRANE PROTEIN"/>
    <property type="match status" value="1"/>
</dbReference>
<evidence type="ECO:0000313" key="3">
    <source>
        <dbReference type="Proteomes" id="UP000316371"/>
    </source>
</evidence>
<feature type="transmembrane region" description="Helical" evidence="1">
    <location>
        <begin position="6"/>
        <end position="29"/>
    </location>
</feature>
<dbReference type="AlphaFoldDB" id="A0A553E2M0"/>
<reference evidence="2 3" key="1">
    <citation type="submission" date="2019-07" db="EMBL/GenBank/DDBJ databases">
        <title>Novel species of Flavobacterium.</title>
        <authorList>
            <person name="Liu Q."/>
            <person name="Xin Y.-H."/>
        </authorList>
    </citation>
    <scope>NUCLEOTIDE SEQUENCE [LARGE SCALE GENOMIC DNA]</scope>
    <source>
        <strain evidence="2 3">LB1R34</strain>
    </source>
</reference>
<organism evidence="2 3">
    <name type="scientific">Flavobacterium restrictum</name>
    <dbReference type="NCBI Taxonomy" id="2594428"/>
    <lineage>
        <taxon>Bacteria</taxon>
        <taxon>Pseudomonadati</taxon>
        <taxon>Bacteroidota</taxon>
        <taxon>Flavobacteriia</taxon>
        <taxon>Flavobacteriales</taxon>
        <taxon>Flavobacteriaceae</taxon>
        <taxon>Flavobacterium</taxon>
    </lineage>
</organism>
<feature type="transmembrane region" description="Helical" evidence="1">
    <location>
        <begin position="94"/>
        <end position="114"/>
    </location>
</feature>